<name>A0A133VRS1_9EURY</name>
<organism evidence="1 2">
    <name type="scientific">candidate division MSBL1 archaeon SCGC-AAA833F18</name>
    <dbReference type="NCBI Taxonomy" id="1698257"/>
    <lineage>
        <taxon>Archaea</taxon>
        <taxon>Methanobacteriati</taxon>
        <taxon>Methanobacteriota</taxon>
        <taxon>candidate division MSBL1</taxon>
    </lineage>
</organism>
<evidence type="ECO:0000313" key="2">
    <source>
        <dbReference type="Proteomes" id="UP000070399"/>
    </source>
</evidence>
<protein>
    <recommendedName>
        <fullName evidence="3">Antitoxin</fullName>
    </recommendedName>
</protein>
<reference evidence="1 2" key="1">
    <citation type="journal article" date="2016" name="Sci. Rep.">
        <title>Metabolic traits of an uncultured archaeal lineage -MSBL1- from brine pools of the Red Sea.</title>
        <authorList>
            <person name="Mwirichia R."/>
            <person name="Alam I."/>
            <person name="Rashid M."/>
            <person name="Vinu M."/>
            <person name="Ba-Alawi W."/>
            <person name="Anthony Kamau A."/>
            <person name="Kamanda Ngugi D."/>
            <person name="Goker M."/>
            <person name="Klenk H.P."/>
            <person name="Bajic V."/>
            <person name="Stingl U."/>
        </authorList>
    </citation>
    <scope>NUCLEOTIDE SEQUENCE [LARGE SCALE GENOMIC DNA]</scope>
    <source>
        <strain evidence="1">SCGC-AAA833F18</strain>
    </source>
</reference>
<evidence type="ECO:0000313" key="1">
    <source>
        <dbReference type="EMBL" id="KXB09132.1"/>
    </source>
</evidence>
<gene>
    <name evidence="1" type="ORF">AKJ35_01335</name>
</gene>
<proteinExistence type="predicted"/>
<dbReference type="AlphaFoldDB" id="A0A133VRS1"/>
<dbReference type="Proteomes" id="UP000070399">
    <property type="component" value="Unassembled WGS sequence"/>
</dbReference>
<dbReference type="EMBL" id="LHYO01000016">
    <property type="protein sequence ID" value="KXB09132.1"/>
    <property type="molecule type" value="Genomic_DNA"/>
</dbReference>
<comment type="caution">
    <text evidence="1">The sequence shown here is derived from an EMBL/GenBank/DDBJ whole genome shotgun (WGS) entry which is preliminary data.</text>
</comment>
<sequence length="64" mass="7601">MATTITVKRDTREKLERLKKERKAKSFDQLLEDIAERELGIPDSLFGKVKGIKENFEREHEERL</sequence>
<evidence type="ECO:0008006" key="3">
    <source>
        <dbReference type="Google" id="ProtNLM"/>
    </source>
</evidence>
<keyword evidence="2" id="KW-1185">Reference proteome</keyword>
<accession>A0A133VRS1</accession>